<dbReference type="Gene3D" id="3.40.720.10">
    <property type="entry name" value="Alkaline Phosphatase, subunit A"/>
    <property type="match status" value="1"/>
</dbReference>
<keyword evidence="12" id="KW-1185">Reference proteome</keyword>
<feature type="binding site" evidence="8">
    <location>
        <position position="482"/>
    </location>
    <ligand>
        <name>Mn(2+)</name>
        <dbReference type="ChEBI" id="CHEBI:29035"/>
    </ligand>
</feature>
<evidence type="ECO:0000256" key="1">
    <source>
        <dbReference type="ARBA" id="ARBA00004651"/>
    </source>
</evidence>
<name>A0A939B013_9BACT</name>
<feature type="active site" evidence="6">
    <location>
        <position position="316"/>
    </location>
</feature>
<evidence type="ECO:0000256" key="5">
    <source>
        <dbReference type="ARBA" id="ARBA00023136"/>
    </source>
</evidence>
<keyword evidence="7" id="KW-0479">Metal-binding</keyword>
<feature type="transmembrane region" description="Helical" evidence="9">
    <location>
        <begin position="129"/>
        <end position="154"/>
    </location>
</feature>
<dbReference type="InterPro" id="IPR012160">
    <property type="entry name" value="LtaS-like"/>
</dbReference>
<evidence type="ECO:0000259" key="10">
    <source>
        <dbReference type="Pfam" id="PF00884"/>
    </source>
</evidence>
<dbReference type="SUPFAM" id="SSF53649">
    <property type="entry name" value="Alkaline phosphatase-like"/>
    <property type="match status" value="1"/>
</dbReference>
<dbReference type="PIRSF" id="PIRSF005091">
    <property type="entry name" value="Mmb_sulf_HI1246"/>
    <property type="match status" value="1"/>
</dbReference>
<evidence type="ECO:0000256" key="9">
    <source>
        <dbReference type="SAM" id="Phobius"/>
    </source>
</evidence>
<dbReference type="InterPro" id="IPR050448">
    <property type="entry name" value="OpgB/LTA_synthase_biosynth"/>
</dbReference>
<keyword evidence="7" id="KW-0464">Manganese</keyword>
<evidence type="ECO:0000256" key="6">
    <source>
        <dbReference type="PIRSR" id="PIRSR005091-1"/>
    </source>
</evidence>
<dbReference type="InterPro" id="IPR000917">
    <property type="entry name" value="Sulfatase_N"/>
</dbReference>
<feature type="binding site" evidence="8">
    <location>
        <position position="481"/>
    </location>
    <ligand>
        <name>Mn(2+)</name>
        <dbReference type="ChEBI" id="CHEBI:29035"/>
    </ligand>
</feature>
<protein>
    <submittedName>
        <fullName evidence="11">LTA synthase family protein</fullName>
    </submittedName>
</protein>
<feature type="transmembrane region" description="Helical" evidence="9">
    <location>
        <begin position="174"/>
        <end position="193"/>
    </location>
</feature>
<dbReference type="CDD" id="cd16015">
    <property type="entry name" value="LTA_synthase"/>
    <property type="match status" value="1"/>
</dbReference>
<evidence type="ECO:0000256" key="2">
    <source>
        <dbReference type="ARBA" id="ARBA00022475"/>
    </source>
</evidence>
<feature type="binding site" evidence="8">
    <location>
        <position position="316"/>
    </location>
    <ligand>
        <name>Mn(2+)</name>
        <dbReference type="ChEBI" id="CHEBI:29035"/>
    </ligand>
</feature>
<feature type="binding site" evidence="8">
    <location>
        <position position="276"/>
    </location>
    <ligand>
        <name>Mn(2+)</name>
        <dbReference type="ChEBI" id="CHEBI:29035"/>
    </ligand>
</feature>
<feature type="binding site" evidence="7">
    <location>
        <position position="433"/>
    </location>
    <ligand>
        <name>substrate</name>
    </ligand>
</feature>
<gene>
    <name evidence="11" type="ORF">H6B30_00740</name>
</gene>
<dbReference type="EMBL" id="JACJJL010000001">
    <property type="protein sequence ID" value="MBM6660293.1"/>
    <property type="molecule type" value="Genomic_DNA"/>
</dbReference>
<sequence>MKQRFAWLIKLYLALLAIFVTQKAAFMWIDKPAGAHYSVADCISVMAHGLLLDIPVTGYLIALPLLAAIASVWIARRIRLRAVATAYYVVVALCASVMFVADLSLYPFWKFKLDATIFYYTDSPKDALASVSAGYVALRLAVIAAYGALLLWVLRAVTPRQLEPMAGLKGKAAATLLMIGAAAPLVVSIRGGLGESTANIGKVYFSEDEYLNHAAINPCFSMLASIGKAEDYAAEFDYFGESERTRLFDGLYAPTETDTVRLLNTERPNVVVILMESFGGQFVEAVSGRKDIAPNYNRLAREGVIFTNCYSNSFRTDRGTVSALSGYPSFPTQSVMKLPMKSRTLPCLAASLNARGYRSSFIYGGDINFTNMQSYLRTGGYGSITSDVDFSADERKDNPWGANDDVTFARLEQMIASQGRGPWHICFLTLSSHEPFEVPYKRLDDKIPNAFAYTDHCLGQFVERLRKSPAWRNLLIVCLPDHGFQYPSDITHEQHHHNSMLWIGGAVRQHRVVSTLMNQSDMPATLLGQLRIPHKEYTFSRDVFSTDYKYPFAFFTFKEGFGFADSTGHTVYGIISDKINEDSARNGKPSEAETAVRVNRGKAILQSIYDDLGRR</sequence>
<organism evidence="11 12">
    <name type="scientific">Marseilla massiliensis</name>
    <dbReference type="NCBI Taxonomy" id="1841864"/>
    <lineage>
        <taxon>Bacteria</taxon>
        <taxon>Pseudomonadati</taxon>
        <taxon>Bacteroidota</taxon>
        <taxon>Bacteroidia</taxon>
        <taxon>Bacteroidales</taxon>
        <taxon>Prevotellaceae</taxon>
        <taxon>Marseilla</taxon>
    </lineage>
</organism>
<keyword evidence="5 9" id="KW-0472">Membrane</keyword>
<dbReference type="GO" id="GO:0046872">
    <property type="term" value="F:metal ion binding"/>
    <property type="evidence" value="ECO:0007669"/>
    <property type="project" value="UniProtKB-KW"/>
</dbReference>
<evidence type="ECO:0000256" key="7">
    <source>
        <dbReference type="PIRSR" id="PIRSR005091-2"/>
    </source>
</evidence>
<evidence type="ECO:0000313" key="12">
    <source>
        <dbReference type="Proteomes" id="UP000764045"/>
    </source>
</evidence>
<evidence type="ECO:0000256" key="8">
    <source>
        <dbReference type="PIRSR" id="PIRSR005091-3"/>
    </source>
</evidence>
<feature type="transmembrane region" description="Helical" evidence="9">
    <location>
        <begin position="56"/>
        <end position="75"/>
    </location>
</feature>
<proteinExistence type="predicted"/>
<dbReference type="InterPro" id="IPR017850">
    <property type="entry name" value="Alkaline_phosphatase_core_sf"/>
</dbReference>
<feature type="transmembrane region" description="Helical" evidence="9">
    <location>
        <begin position="7"/>
        <end position="29"/>
    </location>
</feature>
<keyword evidence="3 9" id="KW-0812">Transmembrane</keyword>
<comment type="caution">
    <text evidence="11">The sequence shown here is derived from an EMBL/GenBank/DDBJ whole genome shotgun (WGS) entry which is preliminary data.</text>
</comment>
<dbReference type="RefSeq" id="WP_205106911.1">
    <property type="nucleotide sequence ID" value="NZ_JACJJL010000001.1"/>
</dbReference>
<dbReference type="GO" id="GO:0005886">
    <property type="term" value="C:plasma membrane"/>
    <property type="evidence" value="ECO:0007669"/>
    <property type="project" value="UniProtKB-SubCell"/>
</dbReference>
<dbReference type="PANTHER" id="PTHR47371:SF3">
    <property type="entry name" value="PHOSPHOGLYCEROL TRANSFERASE I"/>
    <property type="match status" value="1"/>
</dbReference>
<keyword evidence="4 9" id="KW-1133">Transmembrane helix</keyword>
<comment type="subcellular location">
    <subcellularLocation>
        <location evidence="1">Cell membrane</location>
        <topology evidence="1">Multi-pass membrane protein</topology>
    </subcellularLocation>
</comment>
<feature type="transmembrane region" description="Helical" evidence="9">
    <location>
        <begin position="87"/>
        <end position="109"/>
    </location>
</feature>
<feature type="domain" description="Sulfatase N-terminal" evidence="10">
    <location>
        <begin position="268"/>
        <end position="530"/>
    </location>
</feature>
<evidence type="ECO:0000256" key="3">
    <source>
        <dbReference type="ARBA" id="ARBA00022692"/>
    </source>
</evidence>
<accession>A0A939B013</accession>
<keyword evidence="2" id="KW-1003">Cell membrane</keyword>
<dbReference type="Proteomes" id="UP000764045">
    <property type="component" value="Unassembled WGS sequence"/>
</dbReference>
<evidence type="ECO:0000256" key="4">
    <source>
        <dbReference type="ARBA" id="ARBA00022989"/>
    </source>
</evidence>
<dbReference type="Pfam" id="PF00884">
    <property type="entry name" value="Sulfatase"/>
    <property type="match status" value="1"/>
</dbReference>
<dbReference type="PANTHER" id="PTHR47371">
    <property type="entry name" value="LIPOTEICHOIC ACID SYNTHASE"/>
    <property type="match status" value="1"/>
</dbReference>
<reference evidence="11 12" key="1">
    <citation type="journal article" date="2021" name="Sci. Rep.">
        <title>The distribution of antibiotic resistance genes in chicken gut microbiota commensals.</title>
        <authorList>
            <person name="Juricova H."/>
            <person name="Matiasovicova J."/>
            <person name="Kubasova T."/>
            <person name="Cejkova D."/>
            <person name="Rychlik I."/>
        </authorList>
    </citation>
    <scope>NUCLEOTIDE SEQUENCE [LARGE SCALE GENOMIC DNA]</scope>
    <source>
        <strain evidence="11 12">An819</strain>
    </source>
</reference>
<evidence type="ECO:0000313" key="11">
    <source>
        <dbReference type="EMBL" id="MBM6660293.1"/>
    </source>
</evidence>
<dbReference type="AlphaFoldDB" id="A0A939B013"/>